<evidence type="ECO:0000256" key="1">
    <source>
        <dbReference type="SAM" id="MobiDB-lite"/>
    </source>
</evidence>
<feature type="region of interest" description="Disordered" evidence="1">
    <location>
        <begin position="219"/>
        <end position="265"/>
    </location>
</feature>
<reference evidence="3" key="1">
    <citation type="submission" date="2024-06" db="EMBL/GenBank/DDBJ databases">
        <title>Multi-omics analyses provide insights into the biosynthesis of the anticancer antibiotic pleurotin in Hohenbuehelia grisea.</title>
        <authorList>
            <person name="Weaver J.A."/>
            <person name="Alberti F."/>
        </authorList>
    </citation>
    <scope>NUCLEOTIDE SEQUENCE [LARGE SCALE GENOMIC DNA]</scope>
    <source>
        <strain evidence="3">T-177</strain>
    </source>
</reference>
<proteinExistence type="predicted"/>
<feature type="compositionally biased region" description="Low complexity" evidence="1">
    <location>
        <begin position="222"/>
        <end position="238"/>
    </location>
</feature>
<protein>
    <submittedName>
        <fullName evidence="2">Uncharacterized protein</fullName>
    </submittedName>
</protein>
<sequence length="316" mass="34387">MADRPRNINSVYHPCIADQRQSTELVIFAPELGHTVEISFPTRGSGLCIIGIKELLRRRKVAWSCFCALTECKAVSCCIVEAADTGMVYAFCHYNPSRCGFFMNITEKRRSAQSQSSFPEFLPHGKRSRNAPDIDALVVSFQLQNSESPEGPVLFEGYLGSYGQVQLSGPDLDLTPMNHQPSYPRRPGQGMPRATYAGFGNVHLIPPLILPPLDGREYSPGSRDIVSPPSSPVSRSASLQPTAGPSRLALAGPSQPTEAHPRSGLSIPEAAGLRQLFAGEGVVCYDWLGLVEECQQCGKYFAGSILRSHIPQCLVP</sequence>
<gene>
    <name evidence="2" type="ORF">HGRIS_014673</name>
</gene>
<comment type="caution">
    <text evidence="2">The sequence shown here is derived from an EMBL/GenBank/DDBJ whole genome shotgun (WGS) entry which is preliminary data.</text>
</comment>
<accession>A0ABR3JUA3</accession>
<name>A0ABR3JUA3_9AGAR</name>
<keyword evidence="3" id="KW-1185">Reference proteome</keyword>
<evidence type="ECO:0000313" key="2">
    <source>
        <dbReference type="EMBL" id="KAL0959429.1"/>
    </source>
</evidence>
<organism evidence="2 3">
    <name type="scientific">Hohenbuehelia grisea</name>
    <dbReference type="NCBI Taxonomy" id="104357"/>
    <lineage>
        <taxon>Eukaryota</taxon>
        <taxon>Fungi</taxon>
        <taxon>Dikarya</taxon>
        <taxon>Basidiomycota</taxon>
        <taxon>Agaricomycotina</taxon>
        <taxon>Agaricomycetes</taxon>
        <taxon>Agaricomycetidae</taxon>
        <taxon>Agaricales</taxon>
        <taxon>Pleurotineae</taxon>
        <taxon>Pleurotaceae</taxon>
        <taxon>Hohenbuehelia</taxon>
    </lineage>
</organism>
<dbReference type="EMBL" id="JASNQZ010000003">
    <property type="protein sequence ID" value="KAL0959429.1"/>
    <property type="molecule type" value="Genomic_DNA"/>
</dbReference>
<dbReference type="Proteomes" id="UP001556367">
    <property type="component" value="Unassembled WGS sequence"/>
</dbReference>
<evidence type="ECO:0000313" key="3">
    <source>
        <dbReference type="Proteomes" id="UP001556367"/>
    </source>
</evidence>